<accession>A0AAX4P8Z4</accession>
<feature type="transmembrane region" description="Helical" evidence="1">
    <location>
        <begin position="155"/>
        <end position="171"/>
    </location>
</feature>
<organism evidence="2 3">
    <name type="scientific">Chloropicon roscoffensis</name>
    <dbReference type="NCBI Taxonomy" id="1461544"/>
    <lineage>
        <taxon>Eukaryota</taxon>
        <taxon>Viridiplantae</taxon>
        <taxon>Chlorophyta</taxon>
        <taxon>Chloropicophyceae</taxon>
        <taxon>Chloropicales</taxon>
        <taxon>Chloropicaceae</taxon>
        <taxon>Chloropicon</taxon>
    </lineage>
</organism>
<reference evidence="2 3" key="1">
    <citation type="submission" date="2024-03" db="EMBL/GenBank/DDBJ databases">
        <title>Complete genome sequence of the green alga Chloropicon roscoffensis RCC1871.</title>
        <authorList>
            <person name="Lemieux C."/>
            <person name="Pombert J.-F."/>
            <person name="Otis C."/>
            <person name="Turmel M."/>
        </authorList>
    </citation>
    <scope>NUCLEOTIDE SEQUENCE [LARGE SCALE GENOMIC DNA]</scope>
    <source>
        <strain evidence="2 3">RCC1871</strain>
    </source>
</reference>
<protein>
    <submittedName>
        <fullName evidence="2">Uncharacterized protein</fullName>
    </submittedName>
</protein>
<keyword evidence="1" id="KW-0472">Membrane</keyword>
<evidence type="ECO:0000313" key="2">
    <source>
        <dbReference type="EMBL" id="WZN62383.1"/>
    </source>
</evidence>
<keyword evidence="1" id="KW-0812">Transmembrane</keyword>
<keyword evidence="3" id="KW-1185">Reference proteome</keyword>
<proteinExistence type="predicted"/>
<dbReference type="AlphaFoldDB" id="A0AAX4P8Z4"/>
<dbReference type="EMBL" id="CP151505">
    <property type="protein sequence ID" value="WZN62383.1"/>
    <property type="molecule type" value="Genomic_DNA"/>
</dbReference>
<evidence type="ECO:0000313" key="3">
    <source>
        <dbReference type="Proteomes" id="UP001472866"/>
    </source>
</evidence>
<keyword evidence="1" id="KW-1133">Transmembrane helix</keyword>
<name>A0AAX4P8Z4_9CHLO</name>
<sequence>MHKSIHRLRKDTSGKCCLPYHKRNGRLSYAAAKYGHFAVSKALAGAASSRVCSCRGCQLRVAASAKETGPCSCCNNCPKAQQRDVLAFASPGGPKQEVNTIKEAEVVTSRVSGGGPGAFHKPSEKNSFVLAHIPFYRGIKNAFKSAKGNREQRKFLLPFTFLLPYILYLIVV</sequence>
<gene>
    <name evidence="2" type="ORF">HKI87_05g39190</name>
</gene>
<evidence type="ECO:0000256" key="1">
    <source>
        <dbReference type="SAM" id="Phobius"/>
    </source>
</evidence>
<dbReference type="Proteomes" id="UP001472866">
    <property type="component" value="Chromosome 05"/>
</dbReference>